<dbReference type="InterPro" id="IPR059226">
    <property type="entry name" value="Choice_anch_Q_dom"/>
</dbReference>
<dbReference type="NCBIfam" id="NF041518">
    <property type="entry name" value="choice_anch_Q"/>
    <property type="match status" value="2"/>
</dbReference>
<reference evidence="1 2" key="1">
    <citation type="submission" date="2019-03" db="EMBL/GenBank/DDBJ databases">
        <authorList>
            <person name="Kim M.K.M."/>
        </authorList>
    </citation>
    <scope>NUCLEOTIDE SEQUENCE [LARGE SCALE GENOMIC DNA]</scope>
    <source>
        <strain evidence="1 2">17J68-12</strain>
    </source>
</reference>
<dbReference type="PANTHER" id="PTHR11319">
    <property type="entry name" value="G PROTEIN-COUPLED RECEPTOR-RELATED"/>
    <property type="match status" value="1"/>
</dbReference>
<dbReference type="SMART" id="SM00710">
    <property type="entry name" value="PbH1"/>
    <property type="match status" value="11"/>
</dbReference>
<dbReference type="Proteomes" id="UP000295334">
    <property type="component" value="Unassembled WGS sequence"/>
</dbReference>
<comment type="caution">
    <text evidence="1">The sequence shown here is derived from an EMBL/GenBank/DDBJ whole genome shotgun (WGS) entry which is preliminary data.</text>
</comment>
<dbReference type="InterPro" id="IPR012334">
    <property type="entry name" value="Pectin_lyas_fold"/>
</dbReference>
<dbReference type="InterPro" id="IPR006626">
    <property type="entry name" value="PbH1"/>
</dbReference>
<evidence type="ECO:0000313" key="2">
    <source>
        <dbReference type="Proteomes" id="UP000295334"/>
    </source>
</evidence>
<accession>A0A4R1BN89</accession>
<dbReference type="SUPFAM" id="SSF51126">
    <property type="entry name" value="Pectin lyase-like"/>
    <property type="match status" value="4"/>
</dbReference>
<name>A0A4R1BN89_9BACT</name>
<evidence type="ECO:0008006" key="3">
    <source>
        <dbReference type="Google" id="ProtNLM"/>
    </source>
</evidence>
<dbReference type="PANTHER" id="PTHR11319:SF35">
    <property type="entry name" value="OUTER MEMBRANE PROTEIN PMPC-RELATED"/>
    <property type="match status" value="1"/>
</dbReference>
<dbReference type="OrthoDB" id="9792152at2"/>
<dbReference type="InterPro" id="IPR011050">
    <property type="entry name" value="Pectin_lyase_fold/virulence"/>
</dbReference>
<organism evidence="1 2">
    <name type="scientific">Flaviaesturariibacter flavus</name>
    <dbReference type="NCBI Taxonomy" id="2502780"/>
    <lineage>
        <taxon>Bacteria</taxon>
        <taxon>Pseudomonadati</taxon>
        <taxon>Bacteroidota</taxon>
        <taxon>Chitinophagia</taxon>
        <taxon>Chitinophagales</taxon>
        <taxon>Chitinophagaceae</taxon>
        <taxon>Flaviaestuariibacter</taxon>
    </lineage>
</organism>
<dbReference type="Gene3D" id="2.160.20.10">
    <property type="entry name" value="Single-stranded right-handed beta-helix, Pectin lyase-like"/>
    <property type="match status" value="4"/>
</dbReference>
<proteinExistence type="predicted"/>
<protein>
    <recommendedName>
        <fullName evidence="3">T9SS type A sorting domain-containing protein</fullName>
    </recommendedName>
</protein>
<evidence type="ECO:0000313" key="1">
    <source>
        <dbReference type="EMBL" id="TCJ18959.1"/>
    </source>
</evidence>
<gene>
    <name evidence="1" type="ORF">EPD60_00670</name>
</gene>
<dbReference type="EMBL" id="SJZI01000002">
    <property type="protein sequence ID" value="TCJ18959.1"/>
    <property type="molecule type" value="Genomic_DNA"/>
</dbReference>
<dbReference type="RefSeq" id="WP_131445746.1">
    <property type="nucleotide sequence ID" value="NZ_SJZI01000002.1"/>
</dbReference>
<keyword evidence="2" id="KW-1185">Reference proteome</keyword>
<sequence length="1522" mass="161315">MRKVLFLLMLLTGTIGAFGRTIYVKSAATGNNKGSSWLHAYRLLDSAYRVAVSGDTIRVAEGTYKPQTRYFLVSGVVTLGGYANDSTKVRDWRRYRSILSGETGGPALYDNLPEIMQGSGLNAATVLDGLFFTSTYVQSAGVFQGALVLTGGSQVQLRNLVFTGNSAAYYLAATGALSIDSSTPAIDNCIFHANGSSSKGVIWLRNSSALIRNTVFAQNGNGDSTSSVQVTGGSARLLHCTWFRNFGITAVAATNGASVQVTNSIFYENIARPYYGNEPVTPDSLEVGAWGGTINVANSITQNNKIGSGLLPAANPRFRDTTNLPGADGFWGTADDGLQLTNRCSPALNAGDNALTDLPIQDITGAPRRYNAGVADMGAYEFQGAPAPASRVAYVNAAATGLNDGSSWANAYTSLQDALGDCADTLKVAAGTYTPHQNDIYASFFLGRGRVLLGGYPATGNPTDAQRNPGALETRLSGTLSNGQISRRIVTSRGTDSTTVIDGARIEGSGYYSGSLQHGGLYLTQGASPLVRNCRIINNVHAVAAYHDARPYFYNCLIDSSTDVGCYFDNSEPRFVRCRFVENTTVLNTGAQPQNGGAIYNQASRGTYDSCLFTHNRADTYGGAFYNRLSNIRISNCTFLGNEGKSQAPDLFNEESVVQVRNCTFTGESINFFNTIMTGHAGSVFNLRSTATFLDCRFMGTRARYSGGAIYNDGSQAVFTRCSFDSCQARYGTGAVFANVNGSDLTVTQGVGIRNWGAEGTFLSNSNSRAQLLNCTLIGNNFLERETNTTNTSFAVISNTDTGRVVIRNSLFWGNFFSYVPGPYPEISNTSTASGALVLENSITQRFRNGGSGNLVGIPPRLVDINVPAGADGLLGTADDGLRPSRCSPAVNAGAALSPVEATDITGAPRLVGAIDIGAYEVPQSPLPVVNTVYVNAAATGANNGSSWANAYRSLSAAIADACADSIKVAAGTYKPAVASRDSAFTPRPMSVLLGGYPATGAPTDAQRDPAAYATILSGELGNPFDSSDNARRVVRIKDADTLVVFDGFVVESACNLNSSSYEGSMGGGMSIDNSIVDVRNAIFRNNIASRGAGIAVFRGRAAVRRCQFLNNYSNGSGGGLYIENNTIDPGDKLEHLVFFNNRADYQGGGLWLSSKRDIDNVVFYGNSSWKGGGLYVAAGAVRVRHCDFIRNRCDELLGAGIYNGSNSLTSPELYNNVFFGNFAFNDPTVTTYLGVDIFDNACPQYYGCNRTNVRFNRIQSFQVVYENSNVAMQPLFRNVDNPAGPDGKWMTDDDGLQLLPCSAMINYNLASGTSGITQDLLGNARISGVAADLGAYEFSGNQTTVAPSVTVGYIGCPSAALRFYANITNGGTNPQVAWFINGAAAGSGNPITLSNVPLNAQVHAVITSDAPCALPATAQAPPVTVNCTGTAVPAISGSGWAQVFPSPARSYFEVRLQLPLTQPVRFMLRNAAGQLQLQTGPQRVSGSFSRSFATTGLAPGVYFLETTIGTKTYTDRVLVLH</sequence>